<evidence type="ECO:0000256" key="1">
    <source>
        <dbReference type="SAM" id="MobiDB-lite"/>
    </source>
</evidence>
<reference evidence="2 3" key="1">
    <citation type="submission" date="2020-08" db="EMBL/GenBank/DDBJ databases">
        <title>Functional genomics of gut bacteria from endangered species of beetles.</title>
        <authorList>
            <person name="Carlos-Shanley C."/>
        </authorList>
    </citation>
    <scope>NUCLEOTIDE SEQUENCE [LARGE SCALE GENOMIC DNA]</scope>
    <source>
        <strain evidence="2 3">S00179</strain>
    </source>
</reference>
<feature type="compositionally biased region" description="Basic residues" evidence="1">
    <location>
        <begin position="52"/>
        <end position="61"/>
    </location>
</feature>
<feature type="compositionally biased region" description="Basic and acidic residues" evidence="1">
    <location>
        <begin position="30"/>
        <end position="51"/>
    </location>
</feature>
<comment type="caution">
    <text evidence="2">The sequence shown here is derived from an EMBL/GenBank/DDBJ whole genome shotgun (WGS) entry which is preliminary data.</text>
</comment>
<organism evidence="2 3">
    <name type="scientific">Pseudomonas nitroreducens</name>
    <dbReference type="NCBI Taxonomy" id="46680"/>
    <lineage>
        <taxon>Bacteria</taxon>
        <taxon>Pseudomonadati</taxon>
        <taxon>Pseudomonadota</taxon>
        <taxon>Gammaproteobacteria</taxon>
        <taxon>Pseudomonadales</taxon>
        <taxon>Pseudomonadaceae</taxon>
        <taxon>Pseudomonas</taxon>
    </lineage>
</organism>
<name>A0A7W7P1Y7_PSENT</name>
<proteinExistence type="predicted"/>
<gene>
    <name evidence="2" type="ORF">HNP46_004224</name>
</gene>
<feature type="region of interest" description="Disordered" evidence="1">
    <location>
        <begin position="30"/>
        <end position="61"/>
    </location>
</feature>
<evidence type="ECO:0000313" key="2">
    <source>
        <dbReference type="EMBL" id="MBB4865343.1"/>
    </source>
</evidence>
<dbReference type="Proteomes" id="UP000566995">
    <property type="component" value="Unassembled WGS sequence"/>
</dbReference>
<dbReference type="EMBL" id="JACHLI010000018">
    <property type="protein sequence ID" value="MBB4865343.1"/>
    <property type="molecule type" value="Genomic_DNA"/>
</dbReference>
<dbReference type="AlphaFoldDB" id="A0A7W7P1Y7"/>
<protein>
    <submittedName>
        <fullName evidence="2">Uncharacterized protein</fullName>
    </submittedName>
</protein>
<sequence>MSREPMIEAVNDSVKTMKVVSTVWRDLQVKMEKAKKDPHNPVPRSKGEKARNRSRRRGTGW</sequence>
<evidence type="ECO:0000313" key="3">
    <source>
        <dbReference type="Proteomes" id="UP000566995"/>
    </source>
</evidence>
<accession>A0A7W7P1Y7</accession>